<dbReference type="SUPFAM" id="SSF48208">
    <property type="entry name" value="Six-hairpin glycosidases"/>
    <property type="match status" value="1"/>
</dbReference>
<dbReference type="Proteomes" id="UP001165060">
    <property type="component" value="Unassembled WGS sequence"/>
</dbReference>
<dbReference type="InterPro" id="IPR012341">
    <property type="entry name" value="6hp_glycosidase-like_sf"/>
</dbReference>
<organism evidence="1 2">
    <name type="scientific">Tetraparma gracilis</name>
    <dbReference type="NCBI Taxonomy" id="2962635"/>
    <lineage>
        <taxon>Eukaryota</taxon>
        <taxon>Sar</taxon>
        <taxon>Stramenopiles</taxon>
        <taxon>Ochrophyta</taxon>
        <taxon>Bolidophyceae</taxon>
        <taxon>Parmales</taxon>
        <taxon>Triparmaceae</taxon>
        <taxon>Tetraparma</taxon>
    </lineage>
</organism>
<evidence type="ECO:0000313" key="1">
    <source>
        <dbReference type="EMBL" id="GMI55246.1"/>
    </source>
</evidence>
<evidence type="ECO:0000313" key="2">
    <source>
        <dbReference type="Proteomes" id="UP001165060"/>
    </source>
</evidence>
<keyword evidence="2" id="KW-1185">Reference proteome</keyword>
<accession>A0ABQ6NBK0</accession>
<reference evidence="1 2" key="1">
    <citation type="journal article" date="2023" name="Commun. Biol.">
        <title>Genome analysis of Parmales, the sister group of diatoms, reveals the evolutionary specialization of diatoms from phago-mixotrophs to photoautotrophs.</title>
        <authorList>
            <person name="Ban H."/>
            <person name="Sato S."/>
            <person name="Yoshikawa S."/>
            <person name="Yamada K."/>
            <person name="Nakamura Y."/>
            <person name="Ichinomiya M."/>
            <person name="Sato N."/>
            <person name="Blanc-Mathieu R."/>
            <person name="Endo H."/>
            <person name="Kuwata A."/>
            <person name="Ogata H."/>
        </authorList>
    </citation>
    <scope>NUCLEOTIDE SEQUENCE [LARGE SCALE GENOMIC DNA]</scope>
</reference>
<sequence length="865" mass="93141">MALSSLYVSPRNSDPNRRFFIMRMMFGGQSESTDAHFVGLDEEVLSGILGGVGFCGVRRVEEFEGLGWRDSSSLYFDWKYGNNRDGRENLSEWGGVPISLNLIANNTDCLPTPSLQFDSDSNCLSNQYAALLISSSTGRIETLRGCVAGSDSSGACSSSGAPPLDALSGGIGLQSSSSSFPAASSVSISPSGDADSGISVSVTTLYDTDVKDTVSITLAPSSRSFSLTTKTLSNAAVSCYRSFSFAASSVTAFFEDGPTQMKDGNSDTVAFFSEEQMLRMYALGEAGGNGETLTSAFNATAEVQFHSTSGDAGKLLLSTGTTGYTSTTAGSGLAHVYAGTFKGDADTWTASSALLSPPYPFSTSSSFTLAAGDYDFPPLSLPADYDPATHVAVDDMRGFLTGIYASPVGCLCTHKNCVVDGQTLGQIGTSINRPDRGYANNYNFFDPDNYISTSALLFSMDPYLQAEVKKVLLRNGDLMLDSGQLPHHFEYDQPQYQALSGQIQTGPNVFWVLSCFQYMPTLRKATNFLYDLFEDESKTLVNVPGSLMVDVFLRGNFASDTNAMLVGFFDEFADAEESVGNATGAADLRALSGNISADLKEYLWDTKSGDHFITQLNPDNTTRDFVDYDSNLMALAHGVVGSDDAAKVLARIDGGRCRAGVTFVSEEYYGPDDTTDGNTGDSWCAMGRHAWFDSLSRFRYGDEDAFTKTIFEPIQAQLLENTWMHERLGCDGQQQLNRTAMYFEYPSLVAMTTLRVRYGVDLLLEGVTVDPKFAPAPDFLWEFGNLRVKYGEAAVEIAVPRGLGDDDFRAEQTVTVTGLPAGAVYSVVNACEEGELPDVTVDAEGTVVREGTTLGLQCNLVLTKQ</sequence>
<dbReference type="InterPro" id="IPR008928">
    <property type="entry name" value="6-hairpin_glycosidase_sf"/>
</dbReference>
<gene>
    <name evidence="1" type="ORF">TeGR_g5386</name>
</gene>
<protein>
    <submittedName>
        <fullName evidence="1">Uncharacterized protein</fullName>
    </submittedName>
</protein>
<dbReference type="Gene3D" id="1.50.10.10">
    <property type="match status" value="1"/>
</dbReference>
<comment type="caution">
    <text evidence="1">The sequence shown here is derived from an EMBL/GenBank/DDBJ whole genome shotgun (WGS) entry which is preliminary data.</text>
</comment>
<name>A0ABQ6NBK0_9STRA</name>
<dbReference type="EMBL" id="BRYB01006694">
    <property type="protein sequence ID" value="GMI55246.1"/>
    <property type="molecule type" value="Genomic_DNA"/>
</dbReference>
<proteinExistence type="predicted"/>